<sequence length="361" mass="38742">MREDVLVVIPCLNEEAHLPRLLDGLLRHARGETIVVADGGSTDRSRRIVADLARRSSRLHLLDNPAKLQSAAVNLAARRFGAGARWLVRIDAHCDYPDDYVGALLAAAMARRATSVVVPMVSVGRGCFQRAAAAAQNSVLGTGGSPHRHLGRGQWVDHGHHALFDMARYLAVGGYDEHFTANEDAELDRRLAATGARIWLEPACAITYYPRRSPLALFRQYRHYGIGRARNLRRHRVPLRLRQMLPVGVVPAVAAAVLGAALVPWLRPAAVLAAPGLIWLALVLVGGVALGMKQGDRCACASGVAAAIMHFGWSWGFLREAIARPPLPLPPARLLPEGCEPVSPQAAFAAASGGPVPAPAR</sequence>
<dbReference type="InterPro" id="IPR029044">
    <property type="entry name" value="Nucleotide-diphossugar_trans"/>
</dbReference>
<keyword evidence="7" id="KW-1185">Reference proteome</keyword>
<dbReference type="PANTHER" id="PTHR43179">
    <property type="entry name" value="RHAMNOSYLTRANSFERASE WBBL"/>
    <property type="match status" value="1"/>
</dbReference>
<organism evidence="6 7">
    <name type="scientific">Novosphingobium colocasiae</name>
    <dbReference type="NCBI Taxonomy" id="1256513"/>
    <lineage>
        <taxon>Bacteria</taxon>
        <taxon>Pseudomonadati</taxon>
        <taxon>Pseudomonadota</taxon>
        <taxon>Alphaproteobacteria</taxon>
        <taxon>Sphingomonadales</taxon>
        <taxon>Sphingomonadaceae</taxon>
        <taxon>Novosphingobium</taxon>
    </lineage>
</organism>
<evidence type="ECO:0000313" key="6">
    <source>
        <dbReference type="EMBL" id="GGZ05877.1"/>
    </source>
</evidence>
<dbReference type="Proteomes" id="UP000648075">
    <property type="component" value="Unassembled WGS sequence"/>
</dbReference>
<dbReference type="CDD" id="cd02525">
    <property type="entry name" value="Succinoglycan_BP_ExoA"/>
    <property type="match status" value="1"/>
</dbReference>
<evidence type="ECO:0000256" key="4">
    <source>
        <dbReference type="SAM" id="Phobius"/>
    </source>
</evidence>
<dbReference type="Pfam" id="PF00535">
    <property type="entry name" value="Glycos_transf_2"/>
    <property type="match status" value="1"/>
</dbReference>
<dbReference type="GO" id="GO:0016757">
    <property type="term" value="F:glycosyltransferase activity"/>
    <property type="evidence" value="ECO:0007669"/>
    <property type="project" value="UniProtKB-KW"/>
</dbReference>
<name>A0A918PFG9_9SPHN</name>
<feature type="domain" description="Glycosyltransferase 2-like" evidence="5">
    <location>
        <begin position="7"/>
        <end position="131"/>
    </location>
</feature>
<dbReference type="Gene3D" id="3.90.550.10">
    <property type="entry name" value="Spore Coat Polysaccharide Biosynthesis Protein SpsA, Chain A"/>
    <property type="match status" value="1"/>
</dbReference>
<comment type="caution">
    <text evidence="6">The sequence shown here is derived from an EMBL/GenBank/DDBJ whole genome shotgun (WGS) entry which is preliminary data.</text>
</comment>
<dbReference type="PANTHER" id="PTHR43179:SF12">
    <property type="entry name" value="GALACTOFURANOSYLTRANSFERASE GLFT2"/>
    <property type="match status" value="1"/>
</dbReference>
<feature type="transmembrane region" description="Helical" evidence="4">
    <location>
        <begin position="272"/>
        <end position="291"/>
    </location>
</feature>
<keyword evidence="4" id="KW-0812">Transmembrane</keyword>
<keyword evidence="4" id="KW-0472">Membrane</keyword>
<dbReference type="RefSeq" id="WP_189621148.1">
    <property type="nucleotide sequence ID" value="NZ_BMZA01000007.1"/>
</dbReference>
<proteinExistence type="inferred from homology"/>
<dbReference type="SUPFAM" id="SSF53448">
    <property type="entry name" value="Nucleotide-diphospho-sugar transferases"/>
    <property type="match status" value="1"/>
</dbReference>
<gene>
    <name evidence="6" type="ORF">GCM10011614_20880</name>
</gene>
<comment type="similarity">
    <text evidence="1">Belongs to the glycosyltransferase 2 family.</text>
</comment>
<dbReference type="EMBL" id="BMZA01000007">
    <property type="protein sequence ID" value="GGZ05877.1"/>
    <property type="molecule type" value="Genomic_DNA"/>
</dbReference>
<dbReference type="AlphaFoldDB" id="A0A918PFG9"/>
<evidence type="ECO:0000256" key="3">
    <source>
        <dbReference type="ARBA" id="ARBA00022679"/>
    </source>
</evidence>
<dbReference type="InterPro" id="IPR001173">
    <property type="entry name" value="Glyco_trans_2-like"/>
</dbReference>
<protein>
    <submittedName>
        <fullName evidence="6">Succinoglycan biosynthesis protein exoa</fullName>
    </submittedName>
</protein>
<evidence type="ECO:0000256" key="1">
    <source>
        <dbReference type="ARBA" id="ARBA00006739"/>
    </source>
</evidence>
<reference evidence="6" key="1">
    <citation type="journal article" date="2014" name="Int. J. Syst. Evol. Microbiol.">
        <title>Complete genome sequence of Corynebacterium casei LMG S-19264T (=DSM 44701T), isolated from a smear-ripened cheese.</title>
        <authorList>
            <consortium name="US DOE Joint Genome Institute (JGI-PGF)"/>
            <person name="Walter F."/>
            <person name="Albersmeier A."/>
            <person name="Kalinowski J."/>
            <person name="Ruckert C."/>
        </authorList>
    </citation>
    <scope>NUCLEOTIDE SEQUENCE</scope>
    <source>
        <strain evidence="6">KCTC 32255</strain>
    </source>
</reference>
<keyword evidence="2" id="KW-0328">Glycosyltransferase</keyword>
<feature type="transmembrane region" description="Helical" evidence="4">
    <location>
        <begin position="244"/>
        <end position="266"/>
    </location>
</feature>
<accession>A0A918PFG9</accession>
<keyword evidence="4" id="KW-1133">Transmembrane helix</keyword>
<evidence type="ECO:0000259" key="5">
    <source>
        <dbReference type="Pfam" id="PF00535"/>
    </source>
</evidence>
<reference evidence="6" key="2">
    <citation type="submission" date="2020-09" db="EMBL/GenBank/DDBJ databases">
        <authorList>
            <person name="Sun Q."/>
            <person name="Kim S."/>
        </authorList>
    </citation>
    <scope>NUCLEOTIDE SEQUENCE</scope>
    <source>
        <strain evidence="6">KCTC 32255</strain>
    </source>
</reference>
<keyword evidence="3" id="KW-0808">Transferase</keyword>
<evidence type="ECO:0000313" key="7">
    <source>
        <dbReference type="Proteomes" id="UP000648075"/>
    </source>
</evidence>
<evidence type="ECO:0000256" key="2">
    <source>
        <dbReference type="ARBA" id="ARBA00022676"/>
    </source>
</evidence>